<sequence>MTTYTNHPSSFKDPSGFVFESEGTIYRQVNQYYAAQYRQLMDSGLYKQLVDRKQLIAHKEVAENKTGITEWYVTLQPELISPISYPYEWCFEQLQDAALLTLSVLKTALQHGMILKDATPYNIQFHKGKPVFIDTLSFDTYDPKQPWIAYRQFCQCFLFPLYLEHYLKTDIQKILSTYIDGIPVDFVAKLLPLKSRLSLGVWLHVYLQHTATTSTRAGKQPTAAFSKKKLLDVISHLTNIITNFPANKTYKTTWSNYYEDTILSKEYLQEKEKVMKAFCRQTKARSVLDLGANDGYFSRLFASHQMQVIATDSDNRCISRLYQEVKKNNTENILPLMLDIANPSPAIGFHNQERAAFHDRIKTDLVAALALVHHLVIGKNISLPVLADYFNDIAPELIVEFVPKEDEKVKQMLATRPDTFVDYDQAHFEQYFTKHFNIDEKVPVSGTHRVLYKMHRKR</sequence>
<evidence type="ECO:0008006" key="3">
    <source>
        <dbReference type="Google" id="ProtNLM"/>
    </source>
</evidence>
<name>A0ABX3NZF4_9BACT</name>
<evidence type="ECO:0000313" key="2">
    <source>
        <dbReference type="Proteomes" id="UP000192277"/>
    </source>
</evidence>
<protein>
    <recommendedName>
        <fullName evidence="3">Nodulation protein NoeA-related protein</fullName>
    </recommendedName>
</protein>
<gene>
    <name evidence="1" type="ORF">A4D02_25170</name>
</gene>
<reference evidence="1 2" key="1">
    <citation type="submission" date="2016-04" db="EMBL/GenBank/DDBJ databases">
        <authorList>
            <person name="Chen L."/>
            <person name="Zhuang W."/>
            <person name="Wang G."/>
        </authorList>
    </citation>
    <scope>NUCLEOTIDE SEQUENCE [LARGE SCALE GENOMIC DNA]</scope>
    <source>
        <strain evidence="2">GR20</strain>
    </source>
</reference>
<dbReference type="SUPFAM" id="SSF53335">
    <property type="entry name" value="S-adenosyl-L-methionine-dependent methyltransferases"/>
    <property type="match status" value="1"/>
</dbReference>
<organism evidence="1 2">
    <name type="scientific">Niastella koreensis</name>
    <dbReference type="NCBI Taxonomy" id="354356"/>
    <lineage>
        <taxon>Bacteria</taxon>
        <taxon>Pseudomonadati</taxon>
        <taxon>Bacteroidota</taxon>
        <taxon>Chitinophagia</taxon>
        <taxon>Chitinophagales</taxon>
        <taxon>Chitinophagaceae</taxon>
        <taxon>Niastella</taxon>
    </lineage>
</organism>
<proteinExistence type="predicted"/>
<dbReference type="Proteomes" id="UP000192277">
    <property type="component" value="Unassembled WGS sequence"/>
</dbReference>
<dbReference type="InterPro" id="IPR029063">
    <property type="entry name" value="SAM-dependent_MTases_sf"/>
</dbReference>
<dbReference type="EMBL" id="LWBO01000005">
    <property type="protein sequence ID" value="OQP51419.1"/>
    <property type="molecule type" value="Genomic_DNA"/>
</dbReference>
<comment type="caution">
    <text evidence="1">The sequence shown here is derived from an EMBL/GenBank/DDBJ whole genome shotgun (WGS) entry which is preliminary data.</text>
</comment>
<dbReference type="RefSeq" id="WP_014219894.1">
    <property type="nucleotide sequence ID" value="NZ_LWBO01000005.1"/>
</dbReference>
<dbReference type="Gene3D" id="3.40.50.150">
    <property type="entry name" value="Vaccinia Virus protein VP39"/>
    <property type="match status" value="1"/>
</dbReference>
<accession>A0ABX3NZF4</accession>
<evidence type="ECO:0000313" key="1">
    <source>
        <dbReference type="EMBL" id="OQP51419.1"/>
    </source>
</evidence>
<keyword evidence="2" id="KW-1185">Reference proteome</keyword>